<organism evidence="9 10">
    <name type="scientific">Myxozyma melibiosi</name>
    <dbReference type="NCBI Taxonomy" id="54550"/>
    <lineage>
        <taxon>Eukaryota</taxon>
        <taxon>Fungi</taxon>
        <taxon>Dikarya</taxon>
        <taxon>Ascomycota</taxon>
        <taxon>Saccharomycotina</taxon>
        <taxon>Lipomycetes</taxon>
        <taxon>Lipomycetales</taxon>
        <taxon>Lipomycetaceae</taxon>
        <taxon>Myxozyma</taxon>
    </lineage>
</organism>
<dbReference type="InterPro" id="IPR013332">
    <property type="entry name" value="KPR_N"/>
</dbReference>
<keyword evidence="4" id="KW-0560">Oxidoreductase</keyword>
<evidence type="ECO:0000313" key="9">
    <source>
        <dbReference type="EMBL" id="KAK7207844.1"/>
    </source>
</evidence>
<keyword evidence="10" id="KW-1185">Reference proteome</keyword>
<feature type="region of interest" description="Disordered" evidence="6">
    <location>
        <begin position="371"/>
        <end position="424"/>
    </location>
</feature>
<dbReference type="InterPro" id="IPR008927">
    <property type="entry name" value="6-PGluconate_DH-like_C_sf"/>
</dbReference>
<evidence type="ECO:0000313" key="10">
    <source>
        <dbReference type="Proteomes" id="UP001498771"/>
    </source>
</evidence>
<feature type="domain" description="Ketopantoate reductase N-terminal" evidence="7">
    <location>
        <begin position="6"/>
        <end position="162"/>
    </location>
</feature>
<dbReference type="Pfam" id="PF08546">
    <property type="entry name" value="ApbA_C"/>
    <property type="match status" value="1"/>
</dbReference>
<reference evidence="9 10" key="1">
    <citation type="submission" date="2024-03" db="EMBL/GenBank/DDBJ databases">
        <title>Genome-scale model development and genomic sequencing of the oleaginous clade Lipomyces.</title>
        <authorList>
            <consortium name="Lawrence Berkeley National Laboratory"/>
            <person name="Czajka J.J."/>
            <person name="Han Y."/>
            <person name="Kim J."/>
            <person name="Mondo S.J."/>
            <person name="Hofstad B.A."/>
            <person name="Robles A."/>
            <person name="Haridas S."/>
            <person name="Riley R."/>
            <person name="LaButti K."/>
            <person name="Pangilinan J."/>
            <person name="Andreopoulos W."/>
            <person name="Lipzen A."/>
            <person name="Yan J."/>
            <person name="Wang M."/>
            <person name="Ng V."/>
            <person name="Grigoriev I.V."/>
            <person name="Spatafora J.W."/>
            <person name="Magnuson J.K."/>
            <person name="Baker S.E."/>
            <person name="Pomraning K.R."/>
        </authorList>
    </citation>
    <scope>NUCLEOTIDE SEQUENCE [LARGE SCALE GENOMIC DNA]</scope>
    <source>
        <strain evidence="9 10">Phaff 52-87</strain>
    </source>
</reference>
<protein>
    <recommendedName>
        <fullName evidence="2">2-dehydropantoate 2-reductase</fullName>
        <ecNumber evidence="2">1.1.1.169</ecNumber>
    </recommendedName>
    <alternativeName>
        <fullName evidence="5">Ketopantoate reductase</fullName>
    </alternativeName>
</protein>
<dbReference type="NCBIfam" id="TIGR00745">
    <property type="entry name" value="apbA_panE"/>
    <property type="match status" value="1"/>
</dbReference>
<dbReference type="SUPFAM" id="SSF48179">
    <property type="entry name" value="6-phosphogluconate dehydrogenase C-terminal domain-like"/>
    <property type="match status" value="1"/>
</dbReference>
<dbReference type="EC" id="1.1.1.169" evidence="2"/>
<feature type="compositionally biased region" description="Basic and acidic residues" evidence="6">
    <location>
        <begin position="397"/>
        <end position="424"/>
    </location>
</feature>
<evidence type="ECO:0000259" key="7">
    <source>
        <dbReference type="Pfam" id="PF02558"/>
    </source>
</evidence>
<dbReference type="Gene3D" id="1.10.1040.10">
    <property type="entry name" value="N-(1-d-carboxylethyl)-l-norvaline Dehydrogenase, domain 2"/>
    <property type="match status" value="1"/>
</dbReference>
<evidence type="ECO:0000256" key="4">
    <source>
        <dbReference type="ARBA" id="ARBA00023002"/>
    </source>
</evidence>
<gene>
    <name evidence="9" type="ORF">BZA70DRAFT_235262</name>
</gene>
<dbReference type="InterPro" id="IPR013752">
    <property type="entry name" value="KPA_reductase"/>
</dbReference>
<dbReference type="InterPro" id="IPR003710">
    <property type="entry name" value="ApbA"/>
</dbReference>
<evidence type="ECO:0000256" key="3">
    <source>
        <dbReference type="ARBA" id="ARBA00022857"/>
    </source>
</evidence>
<dbReference type="SUPFAM" id="SSF51735">
    <property type="entry name" value="NAD(P)-binding Rossmann-fold domains"/>
    <property type="match status" value="1"/>
</dbReference>
<sequence length="424" mass="46684">MQHHRVYILGPGSIGTFMAYGLNRGPDPPPTVLIFQDTATASKFNERKTLKLLTSPERPERNVLGVVGISVDALYYLPLTIENLVVCTKAHQTINALKSVAYRLLPTSTVLLMQNGMGLLDEIYREIWPNPALRPRIMIGINTHGVTRTSTLGVVTRNGSSGLTLSSILKDYEEQAPPGHYDLLDYTYHNKFVTRLIESPILGAREVSYSDLLRTQVQKMVANCCINPLTAILDVPNGHMASSKYMRRAIVAIIRETVKVLDVLPEIKATFSTYEREGMLDVAQLKEYVYSIARQTAENTSSMRADILAGRTTEIDYLNGYIAASGRKYGVQTPINSYLAHIVKHKTSSDGNDMIYSPGSVVQTILSEDRELVTPEAEAVSEDSDPAPPEAEAGSTEDSKKVAEADDAFREASEASEVEDRSVA</sequence>
<accession>A0ABR1FDB8</accession>
<dbReference type="Gene3D" id="3.40.50.720">
    <property type="entry name" value="NAD(P)-binding Rossmann-like Domain"/>
    <property type="match status" value="1"/>
</dbReference>
<dbReference type="InterPro" id="IPR036291">
    <property type="entry name" value="NAD(P)-bd_dom_sf"/>
</dbReference>
<name>A0ABR1FDB8_9ASCO</name>
<dbReference type="PANTHER" id="PTHR43765">
    <property type="entry name" value="2-DEHYDROPANTOATE 2-REDUCTASE-RELATED"/>
    <property type="match status" value="1"/>
</dbReference>
<feature type="domain" description="Ketopantoate reductase C-terminal" evidence="8">
    <location>
        <begin position="211"/>
        <end position="346"/>
    </location>
</feature>
<dbReference type="Proteomes" id="UP001498771">
    <property type="component" value="Unassembled WGS sequence"/>
</dbReference>
<comment type="caution">
    <text evidence="9">The sequence shown here is derived from an EMBL/GenBank/DDBJ whole genome shotgun (WGS) entry which is preliminary data.</text>
</comment>
<evidence type="ECO:0000256" key="6">
    <source>
        <dbReference type="SAM" id="MobiDB-lite"/>
    </source>
</evidence>
<evidence type="ECO:0000256" key="5">
    <source>
        <dbReference type="ARBA" id="ARBA00032024"/>
    </source>
</evidence>
<keyword evidence="3" id="KW-0521">NADP</keyword>
<evidence type="ECO:0000259" key="8">
    <source>
        <dbReference type="Pfam" id="PF08546"/>
    </source>
</evidence>
<dbReference type="InterPro" id="IPR013328">
    <property type="entry name" value="6PGD_dom2"/>
</dbReference>
<comment type="similarity">
    <text evidence="1">Belongs to the ketopantoate reductase family.</text>
</comment>
<dbReference type="RefSeq" id="XP_064770877.1">
    <property type="nucleotide sequence ID" value="XM_064910332.1"/>
</dbReference>
<dbReference type="PANTHER" id="PTHR43765:SF2">
    <property type="entry name" value="2-DEHYDROPANTOATE 2-REDUCTASE"/>
    <property type="match status" value="1"/>
</dbReference>
<dbReference type="EMBL" id="JBBJBU010000001">
    <property type="protein sequence ID" value="KAK7207844.1"/>
    <property type="molecule type" value="Genomic_DNA"/>
</dbReference>
<proteinExistence type="inferred from homology"/>
<dbReference type="Pfam" id="PF02558">
    <property type="entry name" value="ApbA"/>
    <property type="match status" value="1"/>
</dbReference>
<evidence type="ECO:0000256" key="1">
    <source>
        <dbReference type="ARBA" id="ARBA00007870"/>
    </source>
</evidence>
<evidence type="ECO:0000256" key="2">
    <source>
        <dbReference type="ARBA" id="ARBA00013014"/>
    </source>
</evidence>
<dbReference type="GeneID" id="90035844"/>
<dbReference type="InterPro" id="IPR050838">
    <property type="entry name" value="Ketopantoate_reductase"/>
</dbReference>